<accession>A0A498CLI8</accession>
<reference evidence="1 2" key="1">
    <citation type="submission" date="2018-10" db="EMBL/GenBank/DDBJ databases">
        <title>Anaerotruncus faecis sp. nov., isolated from human feces.</title>
        <authorList>
            <person name="Wang Y.-J."/>
        </authorList>
    </citation>
    <scope>NUCLEOTIDE SEQUENCE [LARGE SCALE GENOMIC DNA]</scope>
    <source>
        <strain evidence="1 2">22A2-44</strain>
    </source>
</reference>
<dbReference type="EMBL" id="RCHT01000078">
    <property type="protein sequence ID" value="RLL06016.1"/>
    <property type="molecule type" value="Genomic_DNA"/>
</dbReference>
<keyword evidence="2" id="KW-1185">Reference proteome</keyword>
<dbReference type="Proteomes" id="UP000276301">
    <property type="component" value="Unassembled WGS sequence"/>
</dbReference>
<feature type="non-terminal residue" evidence="1">
    <location>
        <position position="1"/>
    </location>
</feature>
<evidence type="ECO:0000313" key="1">
    <source>
        <dbReference type="EMBL" id="RLL06016.1"/>
    </source>
</evidence>
<comment type="caution">
    <text evidence="1">The sequence shown here is derived from an EMBL/GenBank/DDBJ whole genome shotgun (WGS) entry which is preliminary data.</text>
</comment>
<organism evidence="1 2">
    <name type="scientific">Anaerotruncus massiliensis</name>
    <name type="common">ex Liu et al. 2021</name>
    <dbReference type="NCBI Taxonomy" id="2321404"/>
    <lineage>
        <taxon>Bacteria</taxon>
        <taxon>Bacillati</taxon>
        <taxon>Bacillota</taxon>
        <taxon>Clostridia</taxon>
        <taxon>Eubacteriales</taxon>
        <taxon>Oscillospiraceae</taxon>
        <taxon>Anaerotruncus</taxon>
    </lineage>
</organism>
<dbReference type="AlphaFoldDB" id="A0A498CLI8"/>
<gene>
    <name evidence="1" type="ORF">D4A47_14060</name>
</gene>
<evidence type="ECO:0000313" key="2">
    <source>
        <dbReference type="Proteomes" id="UP000276301"/>
    </source>
</evidence>
<protein>
    <submittedName>
        <fullName evidence="1">Uncharacterized protein</fullName>
    </submittedName>
</protein>
<name>A0A498CLI8_9FIRM</name>
<sequence length="192" mass="21275">APNGDCPVCRENPADCGRAPAVLPDAGAANGLLAAEGAGAPEEPEIVVYFHSNWPDAEDETVVSAPVQSKSLYIWLSGPWDVFDSSLDLNTWKFVGWNTQRDGSGRSYAYHDKAYIKNYGDGLPIEYHFYAQWDTNSGPMGYRVTLDPNGGKIWDDDEQNYIDAPLEIHLPEAILSWEYDLVDVEHEGFGFT</sequence>
<dbReference type="RefSeq" id="WP_158595743.1">
    <property type="nucleotide sequence ID" value="NZ_RCHT01000078.1"/>
</dbReference>
<proteinExistence type="predicted"/>
<feature type="non-terminal residue" evidence="1">
    <location>
        <position position="192"/>
    </location>
</feature>